<comment type="caution">
    <text evidence="1">The sequence shown here is derived from an EMBL/GenBank/DDBJ whole genome shotgun (WGS) entry which is preliminary data.</text>
</comment>
<proteinExistence type="predicted"/>
<dbReference type="CDD" id="cd02199">
    <property type="entry name" value="YjgF_YER057c_UK114_like_1"/>
    <property type="match status" value="1"/>
</dbReference>
<dbReference type="PANTHER" id="PTHR43760:SF1">
    <property type="entry name" value="ENDORIBONUCLEASE L-PSP_CHORISMATE MUTASE-LIKE DOMAIN-CONTAINING PROTEIN"/>
    <property type="match status" value="1"/>
</dbReference>
<protein>
    <submittedName>
        <fullName evidence="1">Enamine deaminase RidA (YjgF/YER057c/UK114 family)</fullName>
    </submittedName>
</protein>
<dbReference type="InterPro" id="IPR035959">
    <property type="entry name" value="RutC-like_sf"/>
</dbReference>
<dbReference type="SUPFAM" id="SSF55298">
    <property type="entry name" value="YjgF-like"/>
    <property type="match status" value="1"/>
</dbReference>
<dbReference type="EMBL" id="JACHIN010000012">
    <property type="protein sequence ID" value="MBB5082116.1"/>
    <property type="molecule type" value="Genomic_DNA"/>
</dbReference>
<dbReference type="Proteomes" id="UP000568380">
    <property type="component" value="Unassembled WGS sequence"/>
</dbReference>
<reference evidence="1 2" key="1">
    <citation type="submission" date="2020-08" db="EMBL/GenBank/DDBJ databases">
        <title>Genomic Encyclopedia of Type Strains, Phase IV (KMG-IV): sequencing the most valuable type-strain genomes for metagenomic binning, comparative biology and taxonomic classification.</title>
        <authorList>
            <person name="Goeker M."/>
        </authorList>
    </citation>
    <scope>NUCLEOTIDE SEQUENCE [LARGE SCALE GENOMIC DNA]</scope>
    <source>
        <strain evidence="1 2">DSM 45385</strain>
    </source>
</reference>
<accession>A0A7W8ABK5</accession>
<dbReference type="InterPro" id="IPR013813">
    <property type="entry name" value="Endoribo_LPSP/chorism_mut-like"/>
</dbReference>
<dbReference type="InterPro" id="IPR006175">
    <property type="entry name" value="YjgF/YER057c/UK114"/>
</dbReference>
<dbReference type="RefSeq" id="WP_184970039.1">
    <property type="nucleotide sequence ID" value="NZ_JACHIN010000012.1"/>
</dbReference>
<evidence type="ECO:0000313" key="1">
    <source>
        <dbReference type="EMBL" id="MBB5082116.1"/>
    </source>
</evidence>
<dbReference type="PANTHER" id="PTHR43760">
    <property type="entry name" value="ENDORIBONUCLEASE-RELATED"/>
    <property type="match status" value="1"/>
</dbReference>
<name>A0A7W8ABK5_9ACTN</name>
<organism evidence="1 2">
    <name type="scientific">Nonomuraea endophytica</name>
    <dbReference type="NCBI Taxonomy" id="714136"/>
    <lineage>
        <taxon>Bacteria</taxon>
        <taxon>Bacillati</taxon>
        <taxon>Actinomycetota</taxon>
        <taxon>Actinomycetes</taxon>
        <taxon>Streptosporangiales</taxon>
        <taxon>Streptosporangiaceae</taxon>
        <taxon>Nonomuraea</taxon>
    </lineage>
</organism>
<dbReference type="Gene3D" id="3.30.1330.40">
    <property type="entry name" value="RutC-like"/>
    <property type="match status" value="1"/>
</dbReference>
<sequence length="143" mass="14953">MLDSLPDTPPTPAEPVTIELVRRDGDTLFASGQVAMAGDTLVATGPVTDLDTARHCAWQCARNLMAAVQQHTGSLDDVHAVKLTVYVASAPGFTEQHLVAHAASQLVLQVLGPERGRHARAAIGVAALPLGSQVEVEGVFRVG</sequence>
<gene>
    <name evidence="1" type="ORF">HNR40_007611</name>
</gene>
<keyword evidence="2" id="KW-1185">Reference proteome</keyword>
<dbReference type="AlphaFoldDB" id="A0A7W8ABK5"/>
<dbReference type="Pfam" id="PF01042">
    <property type="entry name" value="Ribonuc_L-PSP"/>
    <property type="match status" value="1"/>
</dbReference>
<evidence type="ECO:0000313" key="2">
    <source>
        <dbReference type="Proteomes" id="UP000568380"/>
    </source>
</evidence>